<dbReference type="OrthoDB" id="5875856at2759"/>
<name>A0A3P6RTU8_CYLGO</name>
<keyword evidence="4" id="KW-1185">Reference proteome</keyword>
<feature type="compositionally biased region" description="Polar residues" evidence="1">
    <location>
        <begin position="80"/>
        <end position="94"/>
    </location>
</feature>
<evidence type="ECO:0000313" key="3">
    <source>
        <dbReference type="EMBL" id="VDK47091.1"/>
    </source>
</evidence>
<dbReference type="EMBL" id="UYRV01001505">
    <property type="protein sequence ID" value="VDK47091.1"/>
    <property type="molecule type" value="Genomic_DNA"/>
</dbReference>
<feature type="region of interest" description="Disordered" evidence="1">
    <location>
        <begin position="27"/>
        <end position="94"/>
    </location>
</feature>
<reference evidence="3 4" key="1">
    <citation type="submission" date="2018-11" db="EMBL/GenBank/DDBJ databases">
        <authorList>
            <consortium name="Pathogen Informatics"/>
        </authorList>
    </citation>
    <scope>NUCLEOTIDE SEQUENCE [LARGE SCALE GENOMIC DNA]</scope>
</reference>
<gene>
    <name evidence="3" type="ORF">CGOC_LOCUS933</name>
</gene>
<feature type="chain" id="PRO_5018199468" evidence="2">
    <location>
        <begin position="19"/>
        <end position="94"/>
    </location>
</feature>
<organism evidence="3 4">
    <name type="scientific">Cylicostephanus goldi</name>
    <name type="common">Nematode worm</name>
    <dbReference type="NCBI Taxonomy" id="71465"/>
    <lineage>
        <taxon>Eukaryota</taxon>
        <taxon>Metazoa</taxon>
        <taxon>Ecdysozoa</taxon>
        <taxon>Nematoda</taxon>
        <taxon>Chromadorea</taxon>
        <taxon>Rhabditida</taxon>
        <taxon>Rhabditina</taxon>
        <taxon>Rhabditomorpha</taxon>
        <taxon>Strongyloidea</taxon>
        <taxon>Strongylidae</taxon>
        <taxon>Cylicostephanus</taxon>
    </lineage>
</organism>
<feature type="signal peptide" evidence="2">
    <location>
        <begin position="1"/>
        <end position="18"/>
    </location>
</feature>
<accession>A0A3P6RTU8</accession>
<evidence type="ECO:0000313" key="4">
    <source>
        <dbReference type="Proteomes" id="UP000271889"/>
    </source>
</evidence>
<sequence length="94" mass="9547">MHSLIVFFAAAATVTVYGQQQSSGYENAELIQPAPPALSAENGDQQAYNSDAFVAPASPSPPPPPSPPPYASSAPPASYNTPVSGYATSQPPAS</sequence>
<evidence type="ECO:0000256" key="2">
    <source>
        <dbReference type="SAM" id="SignalP"/>
    </source>
</evidence>
<proteinExistence type="predicted"/>
<dbReference type="Proteomes" id="UP000271889">
    <property type="component" value="Unassembled WGS sequence"/>
</dbReference>
<protein>
    <submittedName>
        <fullName evidence="3">Uncharacterized protein</fullName>
    </submittedName>
</protein>
<feature type="compositionally biased region" description="Pro residues" evidence="1">
    <location>
        <begin position="58"/>
        <end position="70"/>
    </location>
</feature>
<keyword evidence="2" id="KW-0732">Signal</keyword>
<evidence type="ECO:0000256" key="1">
    <source>
        <dbReference type="SAM" id="MobiDB-lite"/>
    </source>
</evidence>
<dbReference type="AlphaFoldDB" id="A0A3P6RTU8"/>